<feature type="domain" description="Schlafen AlbA-2" evidence="1">
    <location>
        <begin position="14"/>
        <end position="130"/>
    </location>
</feature>
<dbReference type="AlphaFoldDB" id="A0A831LRQ0"/>
<dbReference type="Pfam" id="PF04326">
    <property type="entry name" value="SLFN_AlbA_2"/>
    <property type="match status" value="1"/>
</dbReference>
<dbReference type="InterPro" id="IPR038461">
    <property type="entry name" value="Schlafen_AlbA_2_dom_sf"/>
</dbReference>
<dbReference type="InterPro" id="IPR038475">
    <property type="entry name" value="RecG_C_sf"/>
</dbReference>
<evidence type="ECO:0000313" key="2">
    <source>
        <dbReference type="EMBL" id="HDR51437.1"/>
    </source>
</evidence>
<protein>
    <submittedName>
        <fullName evidence="2">Transcriptional regulator</fullName>
    </submittedName>
</protein>
<gene>
    <name evidence="2" type="ORF">ENN90_07435</name>
</gene>
<organism evidence="2">
    <name type="scientific">Mariniphaga anaerophila</name>
    <dbReference type="NCBI Taxonomy" id="1484053"/>
    <lineage>
        <taxon>Bacteria</taxon>
        <taxon>Pseudomonadati</taxon>
        <taxon>Bacteroidota</taxon>
        <taxon>Bacteroidia</taxon>
        <taxon>Marinilabiliales</taxon>
        <taxon>Prolixibacteraceae</taxon>
        <taxon>Mariniphaga</taxon>
    </lineage>
</organism>
<proteinExistence type="predicted"/>
<sequence length="554" mass="63712">MIDLLNKLLAFNTETEVLEYKKAEWQFDKDKLGKYFSALSNEANLNNLRSAYILFGIDNNKTITGTKISDKQLNEYKQEIANNTSPSINFRKAERITTEKGDVVILEIPAAPQGMPVSWKNHYYARNGESLSGLSIEKIERIRNQQKEDDWSKYIIDEATINDLDKQAILIAREQYAEKNSSRKKDILQWDNKTFLNKAKITIKGKITRTAILLLGKPETDHYLNPGTSKITWILRDRDGIEKDYQHFFCPLLLEVNKVHSKIRNLKYRYLQEGSLFPDEVDQFEPYIIREALNNCIAHQDYRLGGKINVVEREDGVLTFANVGSFIPGSVEKVITADAPEELYRNPFLANAMVNLNMIDTTGSGIKKMFVIQKNKFFPLPEYNLSNNKVSVSITGKVLDVNYARKLASMPELSLSEIILLDKVQKQKILNQNEIKELKIKGLIEGRKPNFHISAKVANVTDEKAKYIRQRGFKDNHYKSMIIEFIAKYGKATKKDIDNLIIDILPDVLDNNQKKNKLRNIVYAMSKRDKTIINQGTSRYPEWVLSTSNNEKIN</sequence>
<reference evidence="2" key="1">
    <citation type="journal article" date="2020" name="mSystems">
        <title>Genome- and Community-Level Interaction Insights into Carbon Utilization and Element Cycling Functions of Hydrothermarchaeota in Hydrothermal Sediment.</title>
        <authorList>
            <person name="Zhou Z."/>
            <person name="Liu Y."/>
            <person name="Xu W."/>
            <person name="Pan J."/>
            <person name="Luo Z.H."/>
            <person name="Li M."/>
        </authorList>
    </citation>
    <scope>NUCLEOTIDE SEQUENCE [LARGE SCALE GENOMIC DNA]</scope>
    <source>
        <strain evidence="2">SpSt-1217</strain>
    </source>
</reference>
<evidence type="ECO:0000259" key="1">
    <source>
        <dbReference type="Pfam" id="PF04326"/>
    </source>
</evidence>
<dbReference type="PANTHER" id="PTHR30595:SF6">
    <property type="entry name" value="SCHLAFEN ALBA-2 DOMAIN-CONTAINING PROTEIN"/>
    <property type="match status" value="1"/>
</dbReference>
<dbReference type="EMBL" id="DSDK01000406">
    <property type="protein sequence ID" value="HDR51437.1"/>
    <property type="molecule type" value="Genomic_DNA"/>
</dbReference>
<comment type="caution">
    <text evidence="2">The sequence shown here is derived from an EMBL/GenBank/DDBJ whole genome shotgun (WGS) entry which is preliminary data.</text>
</comment>
<dbReference type="Pfam" id="PF13749">
    <property type="entry name" value="HATPase_c_4"/>
    <property type="match status" value="1"/>
</dbReference>
<dbReference type="Proteomes" id="UP000886047">
    <property type="component" value="Unassembled WGS sequence"/>
</dbReference>
<dbReference type="InterPro" id="IPR007421">
    <property type="entry name" value="Schlafen_AlbA_2_dom"/>
</dbReference>
<dbReference type="Gene3D" id="3.30.950.30">
    <property type="entry name" value="Schlafen, AAA domain"/>
    <property type="match status" value="1"/>
</dbReference>
<dbReference type="Gene3D" id="3.30.565.60">
    <property type="match status" value="1"/>
</dbReference>
<dbReference type="PANTHER" id="PTHR30595">
    <property type="entry name" value="GLPR-RELATED TRANSCRIPTIONAL REPRESSOR"/>
    <property type="match status" value="1"/>
</dbReference>
<accession>A0A831LRQ0</accession>
<name>A0A831LRQ0_9BACT</name>